<keyword evidence="9" id="KW-1185">Reference proteome</keyword>
<keyword evidence="4 7" id="KW-0573">Peptidoglycan synthesis</keyword>
<reference evidence="8 9" key="1">
    <citation type="journal article" date="2014" name="World J. Microbiol. Biotechnol.">
        <title>Biodiversity and physiological characteristics of Antarctic and Arctic lichens-associated bacteria.</title>
        <authorList>
            <person name="Lee Y.M."/>
            <person name="Kim E.H."/>
            <person name="Lee H.K."/>
            <person name="Hong S.G."/>
        </authorList>
    </citation>
    <scope>NUCLEOTIDE SEQUENCE [LARGE SCALE GENOMIC DNA]</scope>
    <source>
        <strain evidence="8 9">PAMC 26569</strain>
    </source>
</reference>
<evidence type="ECO:0000313" key="9">
    <source>
        <dbReference type="Proteomes" id="UP000500767"/>
    </source>
</evidence>
<name>A0A6M8HR50_9PROT</name>
<dbReference type="Proteomes" id="UP000500767">
    <property type="component" value="Chromosome"/>
</dbReference>
<dbReference type="PANTHER" id="PTHR21198:SF2">
    <property type="entry name" value="GLUTAMATE RACEMASE"/>
    <property type="match status" value="1"/>
</dbReference>
<dbReference type="InterPro" id="IPR001920">
    <property type="entry name" value="Asp/Glu_race"/>
</dbReference>
<sequence>MTHHRLLAFDSGIGGLSVVRELRALLPGIPIDYLADNAVFPYGELPDAVLIERVCMLVGAALVRFRPDAVVVACNTASTVALSGLRARFDVPFIGCVPPIKWAAEVSRTRTIGLLATSATVRRPYLRDLQSRFAPDCTLLAHGARGLADIAEAAFRHRAVDQAAIAHELDQLFGQDGGDRIDVVGIGCTHYSFLLDTLRELSPAGITWLDPAAAVARRAQFVLSTLALGLCMAAGPIDRGRAWFTGPAKDAERLLEGLAGFGYAEIMPFDVDAALPAATHHAAAPPAS</sequence>
<feature type="active site" description="Proton donor/acceptor" evidence="7">
    <location>
        <position position="74"/>
    </location>
</feature>
<dbReference type="GO" id="GO:0071555">
    <property type="term" value="P:cell wall organization"/>
    <property type="evidence" value="ECO:0007669"/>
    <property type="project" value="UniProtKB-KW"/>
</dbReference>
<comment type="function">
    <text evidence="7">Provides the (R)-glutamate required for cell wall biosynthesis.</text>
</comment>
<evidence type="ECO:0000256" key="2">
    <source>
        <dbReference type="ARBA" id="ARBA00013090"/>
    </source>
</evidence>
<comment type="catalytic activity">
    <reaction evidence="1 7">
        <text>L-glutamate = D-glutamate</text>
        <dbReference type="Rhea" id="RHEA:12813"/>
        <dbReference type="ChEBI" id="CHEBI:29985"/>
        <dbReference type="ChEBI" id="CHEBI:29986"/>
        <dbReference type="EC" id="5.1.1.3"/>
    </reaction>
</comment>
<dbReference type="EC" id="5.1.1.3" evidence="2 7"/>
<dbReference type="Pfam" id="PF01177">
    <property type="entry name" value="Asp_Glu_race"/>
    <property type="match status" value="1"/>
</dbReference>
<dbReference type="EMBL" id="CP053708">
    <property type="protein sequence ID" value="QKE90822.1"/>
    <property type="molecule type" value="Genomic_DNA"/>
</dbReference>
<keyword evidence="6 7" id="KW-0961">Cell wall biogenesis/degradation</keyword>
<comment type="pathway">
    <text evidence="7">Cell wall biogenesis; peptidoglycan biosynthesis.</text>
</comment>
<keyword evidence="3 7" id="KW-0133">Cell shape</keyword>
<feature type="binding site" evidence="7">
    <location>
        <begin position="75"/>
        <end position="76"/>
    </location>
    <ligand>
        <name>substrate</name>
    </ligand>
</feature>
<organism evidence="8 9">
    <name type="scientific">Lichenicola cladoniae</name>
    <dbReference type="NCBI Taxonomy" id="1484109"/>
    <lineage>
        <taxon>Bacteria</taxon>
        <taxon>Pseudomonadati</taxon>
        <taxon>Pseudomonadota</taxon>
        <taxon>Alphaproteobacteria</taxon>
        <taxon>Acetobacterales</taxon>
        <taxon>Acetobacteraceae</taxon>
        <taxon>Lichenicola</taxon>
    </lineage>
</organism>
<proteinExistence type="inferred from homology"/>
<dbReference type="InterPro" id="IPR004391">
    <property type="entry name" value="Glu_race"/>
</dbReference>
<evidence type="ECO:0000256" key="5">
    <source>
        <dbReference type="ARBA" id="ARBA00023235"/>
    </source>
</evidence>
<feature type="binding site" evidence="7">
    <location>
        <begin position="42"/>
        <end position="43"/>
    </location>
    <ligand>
        <name>substrate</name>
    </ligand>
</feature>
<dbReference type="KEGG" id="lck:HN018_12930"/>
<dbReference type="AlphaFoldDB" id="A0A6M8HR50"/>
<dbReference type="InterPro" id="IPR018187">
    <property type="entry name" value="Asp/Glu_racemase_AS_1"/>
</dbReference>
<evidence type="ECO:0000256" key="1">
    <source>
        <dbReference type="ARBA" id="ARBA00001602"/>
    </source>
</evidence>
<dbReference type="PROSITE" id="PS00923">
    <property type="entry name" value="ASP_GLU_RACEMASE_1"/>
    <property type="match status" value="1"/>
</dbReference>
<dbReference type="Gene3D" id="3.40.50.1860">
    <property type="match status" value="2"/>
</dbReference>
<dbReference type="HAMAP" id="MF_00258">
    <property type="entry name" value="Glu_racemase"/>
    <property type="match status" value="1"/>
</dbReference>
<comment type="similarity">
    <text evidence="7">Belongs to the aspartate/glutamate racemases family.</text>
</comment>
<dbReference type="NCBIfam" id="TIGR00067">
    <property type="entry name" value="glut_race"/>
    <property type="match status" value="1"/>
</dbReference>
<keyword evidence="5 7" id="KW-0413">Isomerase</keyword>
<feature type="binding site" evidence="7">
    <location>
        <begin position="189"/>
        <end position="190"/>
    </location>
    <ligand>
        <name>substrate</name>
    </ligand>
</feature>
<evidence type="ECO:0000256" key="6">
    <source>
        <dbReference type="ARBA" id="ARBA00023316"/>
    </source>
</evidence>
<evidence type="ECO:0000256" key="7">
    <source>
        <dbReference type="HAMAP-Rule" id="MF_00258"/>
    </source>
</evidence>
<gene>
    <name evidence="7 8" type="primary">murI</name>
    <name evidence="8" type="ORF">HN018_12930</name>
</gene>
<accession>A0A6M8HR50</accession>
<evidence type="ECO:0000313" key="8">
    <source>
        <dbReference type="EMBL" id="QKE90822.1"/>
    </source>
</evidence>
<dbReference type="GO" id="GO:0009252">
    <property type="term" value="P:peptidoglycan biosynthetic process"/>
    <property type="evidence" value="ECO:0007669"/>
    <property type="project" value="UniProtKB-UniRule"/>
</dbReference>
<dbReference type="GO" id="GO:0008360">
    <property type="term" value="P:regulation of cell shape"/>
    <property type="evidence" value="ECO:0007669"/>
    <property type="project" value="UniProtKB-KW"/>
</dbReference>
<dbReference type="SUPFAM" id="SSF53681">
    <property type="entry name" value="Aspartate/glutamate racemase"/>
    <property type="match status" value="2"/>
</dbReference>
<dbReference type="InterPro" id="IPR015942">
    <property type="entry name" value="Asp/Glu/hydantoin_racemase"/>
</dbReference>
<feature type="binding site" evidence="7">
    <location>
        <begin position="10"/>
        <end position="11"/>
    </location>
    <ligand>
        <name>substrate</name>
    </ligand>
</feature>
<feature type="active site" description="Proton donor/acceptor" evidence="7">
    <location>
        <position position="188"/>
    </location>
</feature>
<evidence type="ECO:0000256" key="3">
    <source>
        <dbReference type="ARBA" id="ARBA00022960"/>
    </source>
</evidence>
<protein>
    <recommendedName>
        <fullName evidence="2 7">Glutamate racemase</fullName>
        <ecNumber evidence="2 7">5.1.1.3</ecNumber>
    </recommendedName>
</protein>
<dbReference type="GO" id="GO:0008881">
    <property type="term" value="F:glutamate racemase activity"/>
    <property type="evidence" value="ECO:0007669"/>
    <property type="project" value="UniProtKB-UniRule"/>
</dbReference>
<evidence type="ECO:0000256" key="4">
    <source>
        <dbReference type="ARBA" id="ARBA00022984"/>
    </source>
</evidence>
<dbReference type="RefSeq" id="WP_171836297.1">
    <property type="nucleotide sequence ID" value="NZ_CP053708.1"/>
</dbReference>
<dbReference type="UniPathway" id="UPA00219"/>
<dbReference type="PANTHER" id="PTHR21198">
    <property type="entry name" value="GLUTAMATE RACEMASE"/>
    <property type="match status" value="1"/>
</dbReference>